<dbReference type="Gene3D" id="3.30.750.24">
    <property type="entry name" value="STAS domain"/>
    <property type="match status" value="1"/>
</dbReference>
<dbReference type="InterPro" id="IPR002645">
    <property type="entry name" value="STAS_dom"/>
</dbReference>
<dbReference type="InterPro" id="IPR058548">
    <property type="entry name" value="MlaB-like_STAS"/>
</dbReference>
<dbReference type="RefSeq" id="WP_151443909.1">
    <property type="nucleotide sequence ID" value="NZ_CABVOU010000037.1"/>
</dbReference>
<dbReference type="EMBL" id="CABVOU010000037">
    <property type="protein sequence ID" value="VVZ96090.1"/>
    <property type="molecule type" value="Genomic_DNA"/>
</dbReference>
<dbReference type="InterPro" id="IPR036513">
    <property type="entry name" value="STAS_dom_sf"/>
</dbReference>
<dbReference type="CDD" id="cd07043">
    <property type="entry name" value="STAS_anti-anti-sigma_factors"/>
    <property type="match status" value="1"/>
</dbReference>
<dbReference type="SUPFAM" id="SSF52091">
    <property type="entry name" value="SpoIIaa-like"/>
    <property type="match status" value="1"/>
</dbReference>
<accession>A0A5K1I868</accession>
<gene>
    <name evidence="2" type="ORF">HALO32_02185</name>
</gene>
<protein>
    <recommendedName>
        <fullName evidence="1">STAS domain-containing protein</fullName>
    </recommendedName>
</protein>
<reference evidence="2 3" key="1">
    <citation type="submission" date="2019-09" db="EMBL/GenBank/DDBJ databases">
        <authorList>
            <person name="Criscuolo A."/>
        </authorList>
    </citation>
    <scope>NUCLEOTIDE SEQUENCE [LARGE SCALE GENOMIC DNA]</scope>
    <source>
        <strain evidence="3">3(2)</strain>
    </source>
</reference>
<evidence type="ECO:0000313" key="3">
    <source>
        <dbReference type="Proteomes" id="UP000326725"/>
    </source>
</evidence>
<dbReference type="Pfam" id="PF13466">
    <property type="entry name" value="STAS_2"/>
    <property type="match status" value="1"/>
</dbReference>
<name>A0A5K1I868_9GAMM</name>
<organism evidence="2 3">
    <name type="scientific">Halomonas lysinitropha</name>
    <dbReference type="NCBI Taxonomy" id="2607506"/>
    <lineage>
        <taxon>Bacteria</taxon>
        <taxon>Pseudomonadati</taxon>
        <taxon>Pseudomonadota</taxon>
        <taxon>Gammaproteobacteria</taxon>
        <taxon>Oceanospirillales</taxon>
        <taxon>Halomonadaceae</taxon>
        <taxon>Halomonas</taxon>
    </lineage>
</organism>
<feature type="domain" description="STAS" evidence="1">
    <location>
        <begin position="19"/>
        <end position="112"/>
    </location>
</feature>
<evidence type="ECO:0000259" key="1">
    <source>
        <dbReference type="PROSITE" id="PS50801"/>
    </source>
</evidence>
<proteinExistence type="predicted"/>
<sequence>MSVLLDQHGSCLQADGCRLVVTGEVGFEAASAMSEAGRVWLADRPDGSEVVFDLSGVERVSSAALSVLLEWTRQARDAGVEVASVSLSAPLERLTRLAGLETLLPLDGADAA</sequence>
<dbReference type="PROSITE" id="PS50801">
    <property type="entry name" value="STAS"/>
    <property type="match status" value="1"/>
</dbReference>
<dbReference type="Proteomes" id="UP000326725">
    <property type="component" value="Unassembled WGS sequence"/>
</dbReference>
<evidence type="ECO:0000313" key="2">
    <source>
        <dbReference type="EMBL" id="VVZ96090.1"/>
    </source>
</evidence>
<keyword evidence="3" id="KW-1185">Reference proteome</keyword>
<dbReference type="AlphaFoldDB" id="A0A5K1I868"/>